<evidence type="ECO:0000313" key="2">
    <source>
        <dbReference type="EMBL" id="GAA5517857.1"/>
    </source>
</evidence>
<name>A0ABP9WDF3_9MICO</name>
<evidence type="ECO:0000313" key="3">
    <source>
        <dbReference type="Proteomes" id="UP001426770"/>
    </source>
</evidence>
<organism evidence="2 3">
    <name type="scientific">Demequina sediminis</name>
    <dbReference type="NCBI Taxonomy" id="1930058"/>
    <lineage>
        <taxon>Bacteria</taxon>
        <taxon>Bacillati</taxon>
        <taxon>Actinomycetota</taxon>
        <taxon>Actinomycetes</taxon>
        <taxon>Micrococcales</taxon>
        <taxon>Demequinaceae</taxon>
        <taxon>Demequina</taxon>
    </lineage>
</organism>
<keyword evidence="1" id="KW-1133">Transmembrane helix</keyword>
<dbReference type="SUPFAM" id="SSF54523">
    <property type="entry name" value="Pili subunits"/>
    <property type="match status" value="1"/>
</dbReference>
<dbReference type="PROSITE" id="PS00409">
    <property type="entry name" value="PROKAR_NTER_METHYL"/>
    <property type="match status" value="1"/>
</dbReference>
<reference evidence="2 3" key="1">
    <citation type="submission" date="2024-02" db="EMBL/GenBank/DDBJ databases">
        <title>Lysinimicrobium sediminis NBRC 112286.</title>
        <authorList>
            <person name="Ichikawa N."/>
            <person name="Katano-Makiyama Y."/>
            <person name="Hidaka K."/>
        </authorList>
    </citation>
    <scope>NUCLEOTIDE SEQUENCE [LARGE SCALE GENOMIC DNA]</scope>
    <source>
        <strain evidence="2 3">NBRC 112286</strain>
    </source>
</reference>
<keyword evidence="1" id="KW-0812">Transmembrane</keyword>
<sequence>MRERLRVARADKGFTLVELLIAMTIFSILMALLTGLMIRMSEQAQDNLGRQRAVEQARLGLSQIDRQIRSGNLIMDPASDTTAGVPEYYSLRIYTQEGGLDSCVQWRVNFASSTARFGQLEYREWDPADVATVTSWTRVASNVERAMGSVIDSGDPTTWPPFWVDTPNTGTSDAKNVRITLRMGDPQARSDAKSQVLTSVVTGRNTIFGYSSTFCSAVPAP</sequence>
<accession>A0ABP9WDF3</accession>
<dbReference type="Pfam" id="PF07963">
    <property type="entry name" value="N_methyl"/>
    <property type="match status" value="1"/>
</dbReference>
<dbReference type="NCBIfam" id="TIGR02532">
    <property type="entry name" value="IV_pilin_GFxxxE"/>
    <property type="match status" value="1"/>
</dbReference>
<protein>
    <recommendedName>
        <fullName evidence="4">Prepilin-type N-terminal cleavage/methylation domain-containing protein</fullName>
    </recommendedName>
</protein>
<comment type="caution">
    <text evidence="2">The sequence shown here is derived from an EMBL/GenBank/DDBJ whole genome shotgun (WGS) entry which is preliminary data.</text>
</comment>
<keyword evidence="3" id="KW-1185">Reference proteome</keyword>
<dbReference type="InterPro" id="IPR012902">
    <property type="entry name" value="N_methyl_site"/>
</dbReference>
<evidence type="ECO:0000256" key="1">
    <source>
        <dbReference type="SAM" id="Phobius"/>
    </source>
</evidence>
<evidence type="ECO:0008006" key="4">
    <source>
        <dbReference type="Google" id="ProtNLM"/>
    </source>
</evidence>
<dbReference type="InterPro" id="IPR045584">
    <property type="entry name" value="Pilin-like"/>
</dbReference>
<keyword evidence="1" id="KW-0472">Membrane</keyword>
<feature type="transmembrane region" description="Helical" evidence="1">
    <location>
        <begin position="20"/>
        <end position="38"/>
    </location>
</feature>
<dbReference type="EMBL" id="BAABRR010000001">
    <property type="protein sequence ID" value="GAA5517857.1"/>
    <property type="molecule type" value="Genomic_DNA"/>
</dbReference>
<dbReference type="RefSeq" id="WP_286215915.1">
    <property type="nucleotide sequence ID" value="NZ_AP027736.1"/>
</dbReference>
<proteinExistence type="predicted"/>
<dbReference type="Proteomes" id="UP001426770">
    <property type="component" value="Unassembled WGS sequence"/>
</dbReference>
<gene>
    <name evidence="2" type="ORF">Lsed01_00273</name>
</gene>